<dbReference type="EMBL" id="FOIF01000109">
    <property type="protein sequence ID" value="SET25119.1"/>
    <property type="molecule type" value="Genomic_DNA"/>
</dbReference>
<gene>
    <name evidence="10" type="ORF">SAMN03080614_11091</name>
</gene>
<evidence type="ECO:0000313" key="10">
    <source>
        <dbReference type="EMBL" id="SET25119.1"/>
    </source>
</evidence>
<dbReference type="AlphaFoldDB" id="A0A1I0D0L1"/>
<dbReference type="PANTHER" id="PTHR38438:SF1">
    <property type="entry name" value="RIBOFLAVIN TRANSPORTER RIBU"/>
    <property type="match status" value="1"/>
</dbReference>
<evidence type="ECO:0000256" key="5">
    <source>
        <dbReference type="ARBA" id="ARBA00022692"/>
    </source>
</evidence>
<accession>A0A1I0D0L1</accession>
<dbReference type="GO" id="GO:0005886">
    <property type="term" value="C:plasma membrane"/>
    <property type="evidence" value="ECO:0007669"/>
    <property type="project" value="UniProtKB-SubCell"/>
</dbReference>
<dbReference type="RefSeq" id="WP_091351634.1">
    <property type="nucleotide sequence ID" value="NZ_FOIF01000109.1"/>
</dbReference>
<dbReference type="PANTHER" id="PTHR38438">
    <property type="entry name" value="RIBOFLAVIN TRANSPORTER RIBU"/>
    <property type="match status" value="1"/>
</dbReference>
<organism evidence="10 11">
    <name type="scientific">Anaerobranca gottschalkii DSM 13577</name>
    <dbReference type="NCBI Taxonomy" id="1120990"/>
    <lineage>
        <taxon>Bacteria</taxon>
        <taxon>Bacillati</taxon>
        <taxon>Bacillota</taxon>
        <taxon>Clostridia</taxon>
        <taxon>Eubacteriales</taxon>
        <taxon>Proteinivoracaceae</taxon>
        <taxon>Anaerobranca</taxon>
    </lineage>
</organism>
<dbReference type="PIRSF" id="PIRSF037778">
    <property type="entry name" value="UCP037778_transp_RibU"/>
    <property type="match status" value="1"/>
</dbReference>
<dbReference type="STRING" id="1120990.SAMN03080614_11091"/>
<evidence type="ECO:0000313" key="11">
    <source>
        <dbReference type="Proteomes" id="UP000243819"/>
    </source>
</evidence>
<dbReference type="InterPro" id="IPR025720">
    <property type="entry name" value="RibU"/>
</dbReference>
<keyword evidence="4 8" id="KW-1003">Cell membrane</keyword>
<name>A0A1I0D0L1_9FIRM</name>
<dbReference type="Pfam" id="PF12822">
    <property type="entry name" value="ECF_trnsprt"/>
    <property type="match status" value="1"/>
</dbReference>
<protein>
    <recommendedName>
        <fullName evidence="8">Riboflavin transporter</fullName>
    </recommendedName>
</protein>
<keyword evidence="11" id="KW-1185">Reference proteome</keyword>
<dbReference type="Gene3D" id="1.10.1760.20">
    <property type="match status" value="1"/>
</dbReference>
<comment type="function">
    <text evidence="8">Probably a riboflavin-binding protein that interacts with the energy-coupling factor (ECF) ABC-transporter complex.</text>
</comment>
<keyword evidence="6 9" id="KW-1133">Transmembrane helix</keyword>
<dbReference type="Proteomes" id="UP000243819">
    <property type="component" value="Unassembled WGS sequence"/>
</dbReference>
<evidence type="ECO:0000256" key="3">
    <source>
        <dbReference type="ARBA" id="ARBA00022448"/>
    </source>
</evidence>
<sequence>MQNVLKVQKKKRLDTKVLVRISLLSVISYLLMFIHGPLPIFPAFLKLDVAELPALIGGFSMGPLAGVAIVLIKNILHFVTKTSTGGVGELSNFIVGSAYVLTASLIYLKYKSRLGAILGMLLGTIMMAITGALSNYYLIIPFYSNFMPIEQIVALGSAVNKYIVDVQTLILYGITPFNIVKGLSNSILTLVMYKSVSRLLK</sequence>
<evidence type="ECO:0000256" key="1">
    <source>
        <dbReference type="ARBA" id="ARBA00004651"/>
    </source>
</evidence>
<keyword evidence="5 9" id="KW-0812">Transmembrane</keyword>
<keyword evidence="7 8" id="KW-0472">Membrane</keyword>
<feature type="transmembrane region" description="Helical" evidence="9">
    <location>
        <begin position="93"/>
        <end position="110"/>
    </location>
</feature>
<comment type="similarity">
    <text evidence="2 8">Belongs to the prokaryotic riboflavin transporter (P-RFT) (TC 2.A.87) family.</text>
</comment>
<evidence type="ECO:0000256" key="7">
    <source>
        <dbReference type="ARBA" id="ARBA00023136"/>
    </source>
</evidence>
<evidence type="ECO:0000256" key="8">
    <source>
        <dbReference type="PIRNR" id="PIRNR037778"/>
    </source>
</evidence>
<evidence type="ECO:0000256" key="6">
    <source>
        <dbReference type="ARBA" id="ARBA00022989"/>
    </source>
</evidence>
<dbReference type="GO" id="GO:0032217">
    <property type="term" value="F:riboflavin transmembrane transporter activity"/>
    <property type="evidence" value="ECO:0007669"/>
    <property type="project" value="UniProtKB-UniRule"/>
</dbReference>
<dbReference type="OrthoDB" id="9809216at2"/>
<keyword evidence="3 8" id="KW-0813">Transport</keyword>
<comment type="subcellular location">
    <subcellularLocation>
        <location evidence="1">Cell membrane</location>
        <topology evidence="1">Multi-pass membrane protein</topology>
    </subcellularLocation>
</comment>
<feature type="transmembrane region" description="Helical" evidence="9">
    <location>
        <begin position="52"/>
        <end position="72"/>
    </location>
</feature>
<evidence type="ECO:0000256" key="2">
    <source>
        <dbReference type="ARBA" id="ARBA00005540"/>
    </source>
</evidence>
<reference evidence="11" key="1">
    <citation type="submission" date="2016-10" db="EMBL/GenBank/DDBJ databases">
        <authorList>
            <person name="Varghese N."/>
            <person name="Submissions S."/>
        </authorList>
    </citation>
    <scope>NUCLEOTIDE SEQUENCE [LARGE SCALE GENOMIC DNA]</scope>
    <source>
        <strain evidence="11">DSM 13577</strain>
    </source>
</reference>
<dbReference type="InterPro" id="IPR024529">
    <property type="entry name" value="ECF_trnsprt_substrate-spec"/>
</dbReference>
<feature type="transmembrane region" description="Helical" evidence="9">
    <location>
        <begin position="116"/>
        <end position="139"/>
    </location>
</feature>
<evidence type="ECO:0000256" key="4">
    <source>
        <dbReference type="ARBA" id="ARBA00022475"/>
    </source>
</evidence>
<proteinExistence type="inferred from homology"/>
<feature type="transmembrane region" description="Helical" evidence="9">
    <location>
        <begin position="21"/>
        <end position="40"/>
    </location>
</feature>
<evidence type="ECO:0000256" key="9">
    <source>
        <dbReference type="SAM" id="Phobius"/>
    </source>
</evidence>